<dbReference type="Pfam" id="PF13832">
    <property type="entry name" value="zf-HC5HC2H_2"/>
    <property type="match status" value="1"/>
</dbReference>
<dbReference type="Gene3D" id="3.30.40.10">
    <property type="entry name" value="Zinc/RING finger domain, C3HC4 (zinc finger)"/>
    <property type="match status" value="1"/>
</dbReference>
<protein>
    <submittedName>
        <fullName evidence="6">PHD-type domain-containing protein</fullName>
    </submittedName>
</protein>
<reference evidence="5" key="1">
    <citation type="submission" date="2013-12" db="EMBL/GenBank/DDBJ databases">
        <authorList>
            <person name="Aslett M."/>
        </authorList>
    </citation>
    <scope>NUCLEOTIDE SEQUENCE [LARGE SCALE GENOMIC DNA]</scope>
    <source>
        <strain evidence="5">Lindley</strain>
    </source>
</reference>
<dbReference type="PROSITE" id="PS51805">
    <property type="entry name" value="EPHD"/>
    <property type="match status" value="1"/>
</dbReference>
<dbReference type="InterPro" id="IPR013083">
    <property type="entry name" value="Znf_RING/FYVE/PHD"/>
</dbReference>
<proteinExistence type="predicted"/>
<evidence type="ECO:0000256" key="1">
    <source>
        <dbReference type="ARBA" id="ARBA00022723"/>
    </source>
</evidence>
<dbReference type="Pfam" id="PF10513">
    <property type="entry name" value="EPL1"/>
    <property type="match status" value="1"/>
</dbReference>
<evidence type="ECO:0000313" key="6">
    <source>
        <dbReference type="WBParaSite" id="GPLIN_000608200"/>
    </source>
</evidence>
<dbReference type="PANTHER" id="PTHR13793:SF107">
    <property type="entry name" value="BROMODOMAIN-CONTAINING PROTEIN HOMOLOG"/>
    <property type="match status" value="1"/>
</dbReference>
<dbReference type="AlphaFoldDB" id="A0A183BZP1"/>
<dbReference type="Proteomes" id="UP000050741">
    <property type="component" value="Unassembled WGS sequence"/>
</dbReference>
<evidence type="ECO:0000256" key="2">
    <source>
        <dbReference type="ARBA" id="ARBA00022771"/>
    </source>
</evidence>
<keyword evidence="5" id="KW-1185">Reference proteome</keyword>
<dbReference type="PANTHER" id="PTHR13793">
    <property type="entry name" value="PHD FINGER PROTEINS"/>
    <property type="match status" value="1"/>
</dbReference>
<dbReference type="GO" id="GO:0008270">
    <property type="term" value="F:zinc ion binding"/>
    <property type="evidence" value="ECO:0007669"/>
    <property type="project" value="UniProtKB-KW"/>
</dbReference>
<feature type="domain" description="PHD-type" evidence="4">
    <location>
        <begin position="151"/>
        <end position="270"/>
    </location>
</feature>
<dbReference type="InterPro" id="IPR001965">
    <property type="entry name" value="Znf_PHD"/>
</dbReference>
<keyword evidence="3" id="KW-0862">Zinc</keyword>
<keyword evidence="2" id="KW-0863">Zinc-finger</keyword>
<dbReference type="GO" id="GO:0006357">
    <property type="term" value="P:regulation of transcription by RNA polymerase II"/>
    <property type="evidence" value="ECO:0007669"/>
    <property type="project" value="TreeGrafter"/>
</dbReference>
<dbReference type="SMART" id="SM00249">
    <property type="entry name" value="PHD"/>
    <property type="match status" value="1"/>
</dbReference>
<accession>A0A183BZP1</accession>
<evidence type="ECO:0000256" key="3">
    <source>
        <dbReference type="ARBA" id="ARBA00022833"/>
    </source>
</evidence>
<name>A0A183BZP1_GLOPA</name>
<dbReference type="InterPro" id="IPR019542">
    <property type="entry name" value="Enhancer_polycomb-like_N"/>
</dbReference>
<evidence type="ECO:0000259" key="4">
    <source>
        <dbReference type="PROSITE" id="PS51805"/>
    </source>
</evidence>
<organism evidence="5 6">
    <name type="scientific">Globodera pallida</name>
    <name type="common">Potato cyst nematode worm</name>
    <name type="synonym">Heterodera pallida</name>
    <dbReference type="NCBI Taxonomy" id="36090"/>
    <lineage>
        <taxon>Eukaryota</taxon>
        <taxon>Metazoa</taxon>
        <taxon>Ecdysozoa</taxon>
        <taxon>Nematoda</taxon>
        <taxon>Chromadorea</taxon>
        <taxon>Rhabditida</taxon>
        <taxon>Tylenchina</taxon>
        <taxon>Tylenchomorpha</taxon>
        <taxon>Tylenchoidea</taxon>
        <taxon>Heteroderidae</taxon>
        <taxon>Heteroderinae</taxon>
        <taxon>Globodera</taxon>
    </lineage>
</organism>
<reference evidence="5" key="2">
    <citation type="submission" date="2014-05" db="EMBL/GenBank/DDBJ databases">
        <title>The genome and life-stage specific transcriptomes of Globodera pallida elucidate key aspects of plant parasitism by a cyst nematode.</title>
        <authorList>
            <person name="Cotton J.A."/>
            <person name="Lilley C.J."/>
            <person name="Jones L.M."/>
            <person name="Kikuchi T."/>
            <person name="Reid A.J."/>
            <person name="Thorpe P."/>
            <person name="Tsai I.J."/>
            <person name="Beasley H."/>
            <person name="Blok V."/>
            <person name="Cock P.J.A."/>
            <person name="Van den Akker S.E."/>
            <person name="Holroyd N."/>
            <person name="Hunt M."/>
            <person name="Mantelin S."/>
            <person name="Naghra H."/>
            <person name="Pain A."/>
            <person name="Palomares-Rius J.E."/>
            <person name="Zarowiecki M."/>
            <person name="Berriman M."/>
            <person name="Jones J.T."/>
            <person name="Urwin P.E."/>
        </authorList>
    </citation>
    <scope>NUCLEOTIDE SEQUENCE [LARGE SCALE GENOMIC DNA]</scope>
    <source>
        <strain evidence="5">Lindley</strain>
    </source>
</reference>
<dbReference type="InterPro" id="IPR034732">
    <property type="entry name" value="EPHD"/>
</dbReference>
<evidence type="ECO:0000313" key="5">
    <source>
        <dbReference type="Proteomes" id="UP000050741"/>
    </source>
</evidence>
<sequence length="432" mass="49334">MIHYNDKTVKIEPDQPLNIKWINGKNGLKSVEPKKVKHLNLDVPVVSFRRVERLSKSGIARSFKMPTPYVCCAMEEEETNRNETEYDLDREDLTWLQMANARRHKAKRPSIDECTLERAIDMLEKESHFQVENTEFCQWLCRRCQMSPSIPVDCALCSCTSGAFKQTSDGRWAHVVCAIWLNEVHFGNTVFLEPVEGVGFSIKRRRKLTCLICKRKVGACLQCSNKACVRSFHATCARYAGMKMVVKESRARNNADSITINRFAYCFQHSNPNRSGQTMASWKREMENNIKEARKMLDIKAKQTLKSVPVPVIPKEKVEDIAQKLGLNYVNDIYSYWSLKRKSRFGVPLIRRLQVYMNQQKPLFSGIPFDQNGGVDVDEAVVAAESSSAPPPLEEIQSGPATTTTAVVVVDPLKRYAALRRNFERVRLLCDC</sequence>
<reference evidence="6" key="3">
    <citation type="submission" date="2016-06" db="UniProtKB">
        <authorList>
            <consortium name="WormBaseParasite"/>
        </authorList>
    </citation>
    <scope>IDENTIFICATION</scope>
</reference>
<dbReference type="WBParaSite" id="GPLIN_000608200">
    <property type="protein sequence ID" value="GPLIN_000608200"/>
    <property type="gene ID" value="GPLIN_000608200"/>
</dbReference>
<dbReference type="InterPro" id="IPR050701">
    <property type="entry name" value="Histone_Mod_Regulator"/>
</dbReference>
<keyword evidence="1" id="KW-0479">Metal-binding</keyword>